<gene>
    <name evidence="2" type="ORF">HPC62_08100</name>
</gene>
<dbReference type="EMBL" id="CP053661">
    <property type="protein sequence ID" value="QKD82162.1"/>
    <property type="molecule type" value="Genomic_DNA"/>
</dbReference>
<sequence length="112" mass="12926">MPPSEPDFEQALDELGRSLQTLQTRYAQVKTDQQRQEALQQRVEQVQRDYAHTQDPSLKLELRRLKDQLAELEVALESQLFSWNSLKEPFWMAVRFGGVGIVLGWLLKSLAG</sequence>
<evidence type="ECO:0008006" key="4">
    <source>
        <dbReference type="Google" id="ProtNLM"/>
    </source>
</evidence>
<organism evidence="2 3">
    <name type="scientific">Thermoleptolyngbya sichuanensis A183</name>
    <dbReference type="NCBI Taxonomy" id="2737172"/>
    <lineage>
        <taxon>Bacteria</taxon>
        <taxon>Bacillati</taxon>
        <taxon>Cyanobacteriota</taxon>
        <taxon>Cyanophyceae</taxon>
        <taxon>Oculatellales</taxon>
        <taxon>Oculatellaceae</taxon>
        <taxon>Thermoleptolyngbya</taxon>
        <taxon>Thermoleptolyngbya sichuanensis</taxon>
    </lineage>
</organism>
<reference evidence="2 3" key="1">
    <citation type="submission" date="2020-05" db="EMBL/GenBank/DDBJ databases">
        <title>Complete genome sequence of of a novel Thermoleptolyngbya strain isolated from hot springs of Ganzi, Sichuan China.</title>
        <authorList>
            <person name="Tang J."/>
            <person name="Daroch M."/>
            <person name="Li L."/>
            <person name="Waleron K."/>
            <person name="Waleron M."/>
            <person name="Waleron M."/>
        </authorList>
    </citation>
    <scope>NUCLEOTIDE SEQUENCE [LARGE SCALE GENOMIC DNA]</scope>
    <source>
        <strain evidence="2 3">PKUAC-SCTA183</strain>
    </source>
</reference>
<feature type="coiled-coil region" evidence="1">
    <location>
        <begin position="12"/>
        <end position="82"/>
    </location>
</feature>
<dbReference type="RefSeq" id="WP_172354687.1">
    <property type="nucleotide sequence ID" value="NZ_CP053661.1"/>
</dbReference>
<proteinExistence type="predicted"/>
<dbReference type="KEGG" id="theu:HPC62_08100"/>
<dbReference type="Proteomes" id="UP000505210">
    <property type="component" value="Chromosome"/>
</dbReference>
<protein>
    <recommendedName>
        <fullName evidence="4">DUF2203 domain-containing protein</fullName>
    </recommendedName>
</protein>
<evidence type="ECO:0000313" key="2">
    <source>
        <dbReference type="EMBL" id="QKD82162.1"/>
    </source>
</evidence>
<keyword evidence="3" id="KW-1185">Reference proteome</keyword>
<evidence type="ECO:0000313" key="3">
    <source>
        <dbReference type="Proteomes" id="UP000505210"/>
    </source>
</evidence>
<dbReference type="AlphaFoldDB" id="A0A6M8B7P7"/>
<name>A0A6M8B7P7_9CYAN</name>
<keyword evidence="1" id="KW-0175">Coiled coil</keyword>
<evidence type="ECO:0000256" key="1">
    <source>
        <dbReference type="SAM" id="Coils"/>
    </source>
</evidence>
<accession>A0A6M8B7P7</accession>